<feature type="compositionally biased region" description="Low complexity" evidence="1">
    <location>
        <begin position="1070"/>
        <end position="1086"/>
    </location>
</feature>
<gene>
    <name evidence="2" type="ORF">AAT19DRAFT_12561</name>
</gene>
<feature type="region of interest" description="Disordered" evidence="1">
    <location>
        <begin position="1"/>
        <end position="68"/>
    </location>
</feature>
<dbReference type="AlphaFoldDB" id="A0A2T0AGL2"/>
<evidence type="ECO:0000313" key="3">
    <source>
        <dbReference type="Proteomes" id="UP000239560"/>
    </source>
</evidence>
<feature type="compositionally biased region" description="Low complexity" evidence="1">
    <location>
        <begin position="758"/>
        <end position="768"/>
    </location>
</feature>
<feature type="region of interest" description="Disordered" evidence="1">
    <location>
        <begin position="962"/>
        <end position="1148"/>
    </location>
</feature>
<feature type="compositionally biased region" description="Low complexity" evidence="1">
    <location>
        <begin position="532"/>
        <end position="542"/>
    </location>
</feature>
<feature type="compositionally biased region" description="Basic and acidic residues" evidence="1">
    <location>
        <begin position="301"/>
        <end position="315"/>
    </location>
</feature>
<feature type="compositionally biased region" description="Low complexity" evidence="1">
    <location>
        <begin position="152"/>
        <end position="191"/>
    </location>
</feature>
<evidence type="ECO:0000256" key="1">
    <source>
        <dbReference type="SAM" id="MobiDB-lite"/>
    </source>
</evidence>
<feature type="compositionally biased region" description="Polar residues" evidence="1">
    <location>
        <begin position="718"/>
        <end position="728"/>
    </location>
</feature>
<feature type="compositionally biased region" description="Polar residues" evidence="1">
    <location>
        <begin position="258"/>
        <end position="280"/>
    </location>
</feature>
<name>A0A2T0AGL2_RHOTO</name>
<feature type="compositionally biased region" description="Low complexity" evidence="1">
    <location>
        <begin position="20"/>
        <end position="29"/>
    </location>
</feature>
<accession>A0A2T0AGL2</accession>
<feature type="compositionally biased region" description="Polar residues" evidence="1">
    <location>
        <begin position="1029"/>
        <end position="1042"/>
    </location>
</feature>
<feature type="compositionally biased region" description="Polar residues" evidence="1">
    <location>
        <begin position="326"/>
        <end position="338"/>
    </location>
</feature>
<feature type="region of interest" description="Disordered" evidence="1">
    <location>
        <begin position="292"/>
        <end position="410"/>
    </location>
</feature>
<dbReference type="Proteomes" id="UP000239560">
    <property type="component" value="Unassembled WGS sequence"/>
</dbReference>
<proteinExistence type="predicted"/>
<feature type="region of interest" description="Disordered" evidence="1">
    <location>
        <begin position="96"/>
        <end position="280"/>
    </location>
</feature>
<feature type="compositionally biased region" description="Basic and acidic residues" evidence="1">
    <location>
        <begin position="115"/>
        <end position="124"/>
    </location>
</feature>
<protein>
    <submittedName>
        <fullName evidence="2">Uncharacterized protein</fullName>
    </submittedName>
</protein>
<organism evidence="2 3">
    <name type="scientific">Rhodotorula toruloides</name>
    <name type="common">Yeast</name>
    <name type="synonym">Rhodosporidium toruloides</name>
    <dbReference type="NCBI Taxonomy" id="5286"/>
    <lineage>
        <taxon>Eukaryota</taxon>
        <taxon>Fungi</taxon>
        <taxon>Dikarya</taxon>
        <taxon>Basidiomycota</taxon>
        <taxon>Pucciniomycotina</taxon>
        <taxon>Microbotryomycetes</taxon>
        <taxon>Sporidiobolales</taxon>
        <taxon>Sporidiobolaceae</taxon>
        <taxon>Rhodotorula</taxon>
    </lineage>
</organism>
<feature type="compositionally biased region" description="Low complexity" evidence="1">
    <location>
        <begin position="1043"/>
        <end position="1052"/>
    </location>
</feature>
<comment type="caution">
    <text evidence="2">The sequence shown here is derived from an EMBL/GenBank/DDBJ whole genome shotgun (WGS) entry which is preliminary data.</text>
</comment>
<feature type="region of interest" description="Disordered" evidence="1">
    <location>
        <begin position="757"/>
        <end position="782"/>
    </location>
</feature>
<feature type="compositionally biased region" description="Low complexity" evidence="1">
    <location>
        <begin position="440"/>
        <end position="481"/>
    </location>
</feature>
<feature type="compositionally biased region" description="Low complexity" evidence="1">
    <location>
        <begin position="96"/>
        <end position="107"/>
    </location>
</feature>
<feature type="region of interest" description="Disordered" evidence="1">
    <location>
        <begin position="795"/>
        <end position="913"/>
    </location>
</feature>
<dbReference type="EMBL" id="LCTV02000002">
    <property type="protein sequence ID" value="PRQ77143.1"/>
    <property type="molecule type" value="Genomic_DNA"/>
</dbReference>
<feature type="region of interest" description="Disordered" evidence="1">
    <location>
        <begin position="440"/>
        <end position="664"/>
    </location>
</feature>
<feature type="compositionally biased region" description="Basic and acidic residues" evidence="1">
    <location>
        <begin position="621"/>
        <end position="638"/>
    </location>
</feature>
<feature type="region of interest" description="Disordered" evidence="1">
    <location>
        <begin position="687"/>
        <end position="742"/>
    </location>
</feature>
<feature type="compositionally biased region" description="Polar residues" evidence="1">
    <location>
        <begin position="1091"/>
        <end position="1101"/>
    </location>
</feature>
<reference evidence="2 3" key="1">
    <citation type="journal article" date="2018" name="Elife">
        <title>Functional genomics of lipid metabolism in the oleaginous yeast Rhodosporidium toruloides.</title>
        <authorList>
            <person name="Coradetti S.T."/>
            <person name="Pinel D."/>
            <person name="Geiselman G."/>
            <person name="Ito M."/>
            <person name="Mondo S."/>
            <person name="Reilly M.C."/>
            <person name="Cheng Y.F."/>
            <person name="Bauer S."/>
            <person name="Grigoriev I."/>
            <person name="Gladden J.M."/>
            <person name="Simmons B.A."/>
            <person name="Brem R."/>
            <person name="Arkin A.P."/>
            <person name="Skerker J.M."/>
        </authorList>
    </citation>
    <scope>NUCLEOTIDE SEQUENCE [LARGE SCALE GENOMIC DNA]</scope>
    <source>
        <strain evidence="2 3">NBRC 0880</strain>
    </source>
</reference>
<feature type="compositionally biased region" description="Low complexity" evidence="1">
    <location>
        <begin position="205"/>
        <end position="222"/>
    </location>
</feature>
<dbReference type="OrthoDB" id="2413468at2759"/>
<feature type="compositionally biased region" description="Low complexity" evidence="1">
    <location>
        <begin position="1127"/>
        <end position="1148"/>
    </location>
</feature>
<evidence type="ECO:0000313" key="2">
    <source>
        <dbReference type="EMBL" id="PRQ77143.1"/>
    </source>
</evidence>
<feature type="compositionally biased region" description="Low complexity" evidence="1">
    <location>
        <begin position="38"/>
        <end position="47"/>
    </location>
</feature>
<feature type="compositionally biased region" description="Low complexity" evidence="1">
    <location>
        <begin position="557"/>
        <end position="586"/>
    </location>
</feature>
<feature type="compositionally biased region" description="Low complexity" evidence="1">
    <location>
        <begin position="239"/>
        <end position="257"/>
    </location>
</feature>
<sequence length="1232" mass="126734">MAYPAFSDSQAWRTGRARMASGDSASSSVPPSPPPGTVPTASSSVSTLYIRRPSAQSISDRSSDVDFRSRAGSVTALFGTDETEGLAGEEARGFSAAAARRGSAEAGTGLYARRRSSDAARQLERPQTPPGLAATDANDKTPRIGTTPRQRTISASTSMSSTTSGSNHTPRTATFPSSTLSSSTSSASPSSKPLHTPPTLLPRGSSTLHTYSSSSSFQAQSAPRTPIASSSSFLQPAYSDSGHSSGAEDSSSVSSDDNTWATSWTNQPELSTSNPDSSSLMFARFVSPPLAHTAATSTERATVDEAGVRESRPLSEFDWAAAYGGSSRSPSLLQSQATAPPDLWTTEAASVSPESRPLPPLPASGEERAAKEASAAQGADGGTRADKENDGDEDKPPPVPLEKKPSLLQLEIVAGPNGTAARARAAAIPAVALDTALPASPSTSVFSASPTSVVPPVSSTSLLAPAAVPSDRPSSRASSRSLGPQPPRPPRRQPSNLSMASARSDVSAEPPIATSESVTKTAAAEPVMALQEPPASSAAAEALSTPDSVISLDVPKSRTSSTSPTRQSDVSPPATTPSVTASPGPVRRVPSGPAPSIPEKSARRASTLVTRRFSLVNGGHKRGESVDSVRSKEQESKGKVSPSTSKTGSPLVGSGGTPDEWSKRFSVPYSVSDFADAYARESFYASYPSTEAEHASPAAPPRGSPNLREGASPKVPPGSSNDATSSVAVNPPSAGQKPSLRPLDLVAAATAVPIPVGAASPATSASPSRPSPSTPRGDAKARAAAFIADLKKAKAAAAASANGSAGEGIVGEEAQPTAAKDSVAAPAQPTTGDSPALPALPFEARPASPLLPLVQPDFTGTAATPISPERSPPVPPPSYTKRPSDTSVLRRRSTLYSPPSRYEPSFPPLYRRRPLPPAVQIAGELRRARTAGERAKIYAEKTNELAKEKSRLDDWIASTRDVRTASGRSPLVAGSPARNRRTARQDASTATFAPRGDGYRAREISPNHFNPKDMVPSSTPSPGVLNLMSPKSASYSSLGTTASSGGKSFFSGFGRGSLGRRASKREHGTSHGQSSTNSSSFRSTISGPVQLLSSTNTALTSGNGGNLRSVLAGPRMPSQTSRASLDSRMSSPTSSPNPNSANASRNSFSFGGAAMTPVLSASASVPTLLGARAGAPDLATLAPDEIDEEKLERLQDILPQAAKADLVKALAKASGDDVLAISVFLHDEASRR</sequence>